<dbReference type="EMBL" id="CM018042">
    <property type="protein sequence ID" value="KAA8533015.1"/>
    <property type="molecule type" value="Genomic_DNA"/>
</dbReference>
<name>A0A5J5APH4_9ASTE</name>
<organism evidence="1 2">
    <name type="scientific">Nyssa sinensis</name>
    <dbReference type="NCBI Taxonomy" id="561372"/>
    <lineage>
        <taxon>Eukaryota</taxon>
        <taxon>Viridiplantae</taxon>
        <taxon>Streptophyta</taxon>
        <taxon>Embryophyta</taxon>
        <taxon>Tracheophyta</taxon>
        <taxon>Spermatophyta</taxon>
        <taxon>Magnoliopsida</taxon>
        <taxon>eudicotyledons</taxon>
        <taxon>Gunneridae</taxon>
        <taxon>Pentapetalae</taxon>
        <taxon>asterids</taxon>
        <taxon>Cornales</taxon>
        <taxon>Nyssaceae</taxon>
        <taxon>Nyssa</taxon>
    </lineage>
</organism>
<dbReference type="Proteomes" id="UP000325577">
    <property type="component" value="Linkage Group LG19"/>
</dbReference>
<proteinExistence type="predicted"/>
<gene>
    <name evidence="1" type="ORF">F0562_032868</name>
</gene>
<sequence length="121" mass="14243">MMESNKDNILAGGTNQHHHFPCHILHQSIQMLMCVVIEQFKLLEIKDRVGSGTMRFPFEHKIELWWELLIIVLRGEVGGSLRRIMMKSRSTKRKQRRNCLMLNLDSSRSLEEPNIQPYVEL</sequence>
<evidence type="ECO:0000313" key="1">
    <source>
        <dbReference type="EMBL" id="KAA8533015.1"/>
    </source>
</evidence>
<dbReference type="AlphaFoldDB" id="A0A5J5APH4"/>
<reference evidence="1 2" key="1">
    <citation type="submission" date="2019-09" db="EMBL/GenBank/DDBJ databases">
        <title>A chromosome-level genome assembly of the Chinese tupelo Nyssa sinensis.</title>
        <authorList>
            <person name="Yang X."/>
            <person name="Kang M."/>
            <person name="Yang Y."/>
            <person name="Xiong H."/>
            <person name="Wang M."/>
            <person name="Zhang Z."/>
            <person name="Wang Z."/>
            <person name="Wu H."/>
            <person name="Ma T."/>
            <person name="Liu J."/>
            <person name="Xi Z."/>
        </authorList>
    </citation>
    <scope>NUCLEOTIDE SEQUENCE [LARGE SCALE GENOMIC DNA]</scope>
    <source>
        <strain evidence="1">J267</strain>
        <tissue evidence="1">Leaf</tissue>
    </source>
</reference>
<accession>A0A5J5APH4</accession>
<keyword evidence="2" id="KW-1185">Reference proteome</keyword>
<protein>
    <submittedName>
        <fullName evidence="1">Uncharacterized protein</fullName>
    </submittedName>
</protein>
<evidence type="ECO:0000313" key="2">
    <source>
        <dbReference type="Proteomes" id="UP000325577"/>
    </source>
</evidence>